<feature type="domain" description="Bacterial Ig" evidence="1">
    <location>
        <begin position="2153"/>
        <end position="2234"/>
    </location>
</feature>
<feature type="domain" description="Bacterial Ig" evidence="1">
    <location>
        <begin position="3343"/>
        <end position="3425"/>
    </location>
</feature>
<proteinExistence type="predicted"/>
<feature type="domain" description="Bacterial Ig" evidence="1">
    <location>
        <begin position="2834"/>
        <end position="2915"/>
    </location>
</feature>
<dbReference type="InterPro" id="IPR013783">
    <property type="entry name" value="Ig-like_fold"/>
</dbReference>
<feature type="domain" description="Bacterial Ig" evidence="1">
    <location>
        <begin position="3088"/>
        <end position="3169"/>
    </location>
</feature>
<dbReference type="Proteomes" id="UP000095143">
    <property type="component" value="Unassembled WGS sequence"/>
</dbReference>
<dbReference type="EMBL" id="MDEN01000068">
    <property type="protein sequence ID" value="OCX14104.1"/>
    <property type="molecule type" value="Genomic_DNA"/>
</dbReference>
<feature type="domain" description="Bacterial Ig" evidence="1">
    <location>
        <begin position="3684"/>
        <end position="3765"/>
    </location>
</feature>
<feature type="domain" description="Bacterial Ig" evidence="1">
    <location>
        <begin position="347"/>
        <end position="428"/>
    </location>
</feature>
<feature type="domain" description="Bacterial Ig" evidence="1">
    <location>
        <begin position="3174"/>
        <end position="3255"/>
    </location>
</feature>
<feature type="domain" description="Bacterial Ig" evidence="1">
    <location>
        <begin position="2408"/>
        <end position="2490"/>
    </location>
</feature>
<feature type="domain" description="Bacterial Ig" evidence="1">
    <location>
        <begin position="1304"/>
        <end position="1387"/>
    </location>
</feature>
<dbReference type="InterPro" id="IPR010221">
    <property type="entry name" value="VCBS_dom"/>
</dbReference>
<feature type="domain" description="Bacterial Ig" evidence="1">
    <location>
        <begin position="533"/>
        <end position="614"/>
    </location>
</feature>
<feature type="domain" description="Bacterial Ig" evidence="1">
    <location>
        <begin position="2579"/>
        <end position="2660"/>
    </location>
</feature>
<feature type="domain" description="Bacterial Ig" evidence="1">
    <location>
        <begin position="2664"/>
        <end position="2745"/>
    </location>
</feature>
<accession>A0A1C2DH63</accession>
<feature type="domain" description="Bacterial Ig" evidence="1">
    <location>
        <begin position="3429"/>
        <end position="3510"/>
    </location>
</feature>
<dbReference type="RefSeq" id="WP_065991610.1">
    <property type="nucleotide sequence ID" value="NZ_MDEN01000068.1"/>
</dbReference>
<feature type="domain" description="Bacterial Ig" evidence="1">
    <location>
        <begin position="880"/>
        <end position="961"/>
    </location>
</feature>
<dbReference type="InterPro" id="IPR011049">
    <property type="entry name" value="Serralysin-like_metalloprot_C"/>
</dbReference>
<feature type="domain" description="Bacterial Ig" evidence="1">
    <location>
        <begin position="1899"/>
        <end position="1980"/>
    </location>
</feature>
<evidence type="ECO:0000313" key="3">
    <source>
        <dbReference type="EMBL" id="OCX14104.1"/>
    </source>
</evidence>
<evidence type="ECO:0000313" key="4">
    <source>
        <dbReference type="Proteomes" id="UP000095143"/>
    </source>
</evidence>
<feature type="domain" description="Bacterial Ig" evidence="1">
    <location>
        <begin position="2919"/>
        <end position="3000"/>
    </location>
</feature>
<dbReference type="InterPro" id="IPR048051">
    <property type="entry name" value="BapA-like_prefix-like"/>
</dbReference>
<dbReference type="Pfam" id="PF17936">
    <property type="entry name" value="Big_6"/>
    <property type="match status" value="42"/>
</dbReference>
<feature type="domain" description="Bacterial Ig" evidence="1">
    <location>
        <begin position="627"/>
        <end position="708"/>
    </location>
</feature>
<dbReference type="NCBIfam" id="NF033677">
    <property type="entry name" value="biofilm_BapA_N"/>
    <property type="match status" value="1"/>
</dbReference>
<feature type="domain" description="Biofilm-associated protein BapA-like prefix-like" evidence="2">
    <location>
        <begin position="1"/>
        <end position="118"/>
    </location>
</feature>
<comment type="caution">
    <text evidence="3">The sequence shown here is derived from an EMBL/GenBank/DDBJ whole genome shotgun (WGS) entry which is preliminary data.</text>
</comment>
<feature type="domain" description="Bacterial Ig" evidence="1">
    <location>
        <begin position="3259"/>
        <end position="3340"/>
    </location>
</feature>
<dbReference type="Pfam" id="PF22783">
    <property type="entry name" value="BapA_N"/>
    <property type="match status" value="1"/>
</dbReference>
<feature type="domain" description="Bacterial Ig" evidence="1">
    <location>
        <begin position="965"/>
        <end position="1046"/>
    </location>
</feature>
<feature type="domain" description="Bacterial Ig" evidence="1">
    <location>
        <begin position="1050"/>
        <end position="1131"/>
    </location>
</feature>
<name>A0A1C2DH63_9PSED</name>
<feature type="domain" description="Bacterial Ig" evidence="1">
    <location>
        <begin position="1390"/>
        <end position="1472"/>
    </location>
</feature>
<gene>
    <name evidence="3" type="ORF">BBI10_21405</name>
</gene>
<feature type="domain" description="Bacterial Ig" evidence="1">
    <location>
        <begin position="2749"/>
        <end position="2830"/>
    </location>
</feature>
<feature type="domain" description="Bacterial Ig" evidence="1">
    <location>
        <begin position="1559"/>
        <end position="1640"/>
    </location>
</feature>
<sequence length="4465" mass="432605">MDNIVVANKATSELTANTWGDLSLNSPSIVQMPVPPSQVASVSRNGQDLVVNLKNGEQVKVANFFSTAPEGPTSDMVFQGEDGTLWQAQYDAQSFTGFTFDEVSSLDELIAGAGVVGGTTPTFAIAGLGLLGAGGAAAAAGGVAGGGGGGGGGNAADTSAPVAPSNLLVSADGTSLTGISEAGATVRVRNNAGTLLGSGTAAADGTFSLSLNPPQTDGQSLTVDAVDAAGNVSPPAQALAPDIDITPPGDTTPPDAPANLAVSADGTRVTGSGEVGATIQVRAADGTLLGSGIVAADGTFSLGLNPAQTDGQSLTVNAVDAAGNASLPAQALAPDIDITPPGDTTPPDAPANLAVSADGTRVTGSGEVGATIQVRAADGTLLGSGIVAADGTFSLGLNPAQTDGQSLTVNAVDAAGNASLPAQALAPDIDITPPGDTTPPDAPANLAVSADGTRITGSGEVGATIQVRAADGTLLGSGIVAADGTFSLGLNPAQTDGQSLTVNAVDAAGNVSPPAQALAPDIDITPPGDTTPPDAPANLTVSADGTRITGSGEVGATIQVRAADGTLLGSGIVAADGTFSLGLSPAQTNGQSLTVNAVDAAGNVSPPAQALAPDIDVTPPSGDVTPPDAPTGIAISGNGLIVSGRGEAGSIASVIDAIGNVLGTAVVGTDGLFNITLNASQIAGQLLQLTLTDAAGNISANVALQAPDTTAPVTPSNFVLSADGLILTGVAEAGARILVRTASGAVIGVARAGLDGTFSVTLDIAQLNGEKLNVSATDSAGNSASAELTVADTTPPAQVTDVVISADGTQVSGKGEAGATVTFVANGTPIATVVVGANGTFATTLTPPVNPGDLVQVIQTDSAGLPSTVLAVTAPDAIGPTTPSGLVINGDGTQLTGTASAGSVVQVRDANGVLLGSATVGGNGSFTVVLNPGLANGEVLDVVAVDVQGESSVTVPVTAPDVTGPSAASDLSVANNGLTLTGRGEPGATVSVRDVLGIVIGTGVTSATGNFTVTLASAQTNGQALQVVLSDAAGNPSLATPVSAPDLDGPLQPAAISIDASGTTLTGTGEAGATITVTTLDGTVLGTAIAAADGRFSVTLNSPQNNGQTLLIGASDGTGNLPPSVSFITPDTQAPASLTGVVLDGTGLVLTGTGEAGASLTVRDAAGNVIGSGQAGPDGSFSLTLTTAQTDGQLLQVTQIDAAGNQSVAAPVTAPDVIAPGAVTNLNLSANGLIVTGNGQSGATVTVKDDLGATLGSAVVGSDGRFEVTLSSAQINNQPLSVTQVDGSALASPATPLLAADIQAPDAPTGLILGTDGLTLSGQGEPGATVNVLDVNGNVLGTATADPLNGRFDVLLNAIQADGQVLLVKQTDAAGNISPASSLNAPDTTAPGAPTGITISNDGLTVSGTGVAGDTVQVRDVSGTLLGSAIVGTNGIFAVTLSPPQLDGQVLSVTQTDASTLPSLAGSVTAPDLTAPPVPSGLTLDAAGLLTGTTVPGGSVRILDAAGVQIGTAVAGTDGIFIFNVAPILSNGETVQVVATDGANDSLATPVLAPDTTRPVDVTNLAISPDGANVSGVGEPGTTVTVRGPGNVVLGTGTVGQDGTFVIGLIPPAANNTNVDVISTDAIGNASNAVTLPGPDGTQLATPSDLAVSSDGYILTGAATPGSTVNILDSNGVSLGSGRVNSFGRFSILMRFAQLNAQSLHVVSTDDAGHTSVTALVVANDLTAPDAPAGLTINGDGSAVTGRGEAGATVTITNSGGAVLGAGTVAPNGTFVIALTPPQLDAQPLTATQTDLAGNVSQTGSISAPDLKAPDAATGVTINNVGTVVNGVGEAGATVTIRDAAGNVLATGIVNQSGQFQVTLPNAVTTGEPLSVTLTDAAGNVSGVASLTTVDTTPPSLLQNLLISANGSTLTGTGEAGATVRVLDITGTLLGTALVASDGTFTVTLAPAPTNGQALDISQTDPSGNVSPSINLTAPDISPPAALTQVAVNADGLTVTGRGEPGATVSVRTAGGALLGTALVAANGAFSVTLTTAQLNAEVLTVTQEDPPGNVSTAVNVTSVDLTAPDSPTALLLSGSGAQLAGNAEAGSTVTVRDAAGNVLGSGVAGANGVFQVTLSSPQLNGQSLSVTATDAAGNVSVAAPYQAADTVAPAAVSNLAVSADGLTLGGIGEPGATVVVRDANGNALGTATVAANGSFTLGLTPAAVAGGTLTVVQTDAAGNASDASTVVAPGNLAEPAPVNLALSADGLTLTGTANAGSTVSVRTASGVLLGTALVNGDGTFSAPLNAAQLNGESLAAIATSSDGTNSLATGYLAADVTAPGQLTDLVLNTNGFTLTGHGEAGATVTVLGAGGVILGTGQVGLDGNFSLTLNPPQIAGQSLSISQTDLAGNESASLALTARDLIAPNAPLALSVTADGAMLSGTGEPGATVNVFNASGALVGSGSVRIDGTFQLALTTPQANGELLAVTLTDAAGNISLPASLTSVDTTAPLALTQLSISSDGATLTGRGEAGAIVTVTNDLGTVLGTATVGSTGAFTLVLVPALSNAEVLTLVQRDAVGNVSPQASLTTPDFTPPDPLDKVRINAAGAVVTGTGEAGATVTVRDAGGTLLGTTLVLADGTFSVTLTTPQINSQVLSVQQADPPGNVSVPATVTAPDLTPPAVATDLQFNASGSVLSGSGEVGAGVRITLADGTLVGTGTVGVDGTFLINLSQTQNAGQPVFVVLTDAANNASAAGSLASPDLTPPAPVTNVQIDDTGAVVSGRGEAGASLLITDGAGNLVGTGVVGVDGNFAVSLSVPQINGELLSIVQRDAAGNPSVGAPVTAPDNTPPALPVLAPLSGDGLILTGTGEAGATVKVTSATGASLGTTTVLADGSFSVTLSSAQLNGETLNVTQTDAANNVSGTVVYRADDLTDPLAVTNLSVSQDGLTLSGRGEPGATVTVSVAGTPLPGTAIVRADGTFSFALAPAQLDGQSLSVVQVDAALNDSTPVAVTAPDITPPVIPTFISLTGNGTILQGTAEANSTVTVRSADGTLLGSTRTDAGGRYEVGLNPAQANGQVISVTATDAANNASAPLVYTVPDTQAPDPVSNLTISADYLLLAGRGEAGAIVTVKDSLGVTLGTGQVAANGTFVVTLAPGVTANNVLTVGQVDASNNVSGTLNLTVPVTPPPNAPTNLQVSADGLSVTGSAATGTTITVYSATGAVLGTAATNAGGTFTMALNTAQTNGESLGVTASTGAGGASLPAAVVAADTTPPAALSDLAVSATGTLVTGRGEAGATVTVTTAAGVTLGTAVVNAGGTFGVLLNPAQANGQVLNAYQTDSVGLQSGILPVTAPDITAPNAPAALVLNGAGTVLTGIGEAGATVTVRSSLGVVLGTATVALDGSFTANLSTAQLNGQVLTVSQRDVAGNVSLLANLSAVDTTPPAALTNVALNGAGLQVSGNGEAGATVRVTNAAGAVLGSAVVNAAGGFVVLLSTAQLNGQVLSVQQADVTGNASAVATVTAADIQAPNPPSALVLAANGLTLSGSGEVGATVNVVNAGGTLLGTTTVGAGGTFSLTLNAAQLDGQALTVRQVDVAGNVSAAGSLVAPDTTAPVAPTAVSINASGSVVTGTGVAGSTVTVRNALGVVLGSATVAANGSFSVALNTAQINNQVLSITQADAAGNVSLSASAIAPDLTPPAAPTALLVSVDGLTVSGTGEVGSTVQIKSTGGAVLGTGTVGATGIFSVTLAPAQINGETLLVSLTDIKGNLSVVANVTAPDIDVNTPVIASDNLATATVSLVPVKTTQNVADSFTTLLAGFSKAFVFTVNGGTSLDPTLTLTTGSAVSLLDGVVYTLQVKNASGNWVTLDVNGNGGLLDLVALTGQGVRVNIGDLLGGDYRLVVSSTGIGVVTNVTTQLQLDVTSLTQFNGVAGAAVIGNVITNLGIDGQADVTGPDNGAVLQVLKNGSYVTASAGTTVQGLYGTLTIDASGNYSYRPDGAVTSVGKVDVFSYQLVHPNGLSDTANLYVRIDSPQATEVWSDTSLASPALLVDATNDIAVSDITLVNKEVITTTALGPFIVPVLGGSGSWTTSVAAGAISDLTVVVNSSNLLSLLGSLTLGLYKLNTATGQYVLVKNYSGASLANLGGGNYAARFDDQGPGSYQVKLAAGGVGVASTVNISLTNDATYTNQFVVGSYTPVAGNLLTDTAGGGADVLGSAYTVLNVLAAGSYVTPGYNGTTIVGTYGSLLVQADGRYTYTLTPGQTDAVIGREEVFTYQLKHPNGTTDTATLTIDLEQAGAVATTSFAALSTVASGDDHSATAIATTGAELIQGTAGNDTLDGSHGGAVTLQGGAGNDTLIIADQHFASVDGGRGTDTLLWAGGDATINLGDLQSRIHNIEVLDLNHTSAVALTISLADLVSITSADSNTLIIKGGSGDSVHMTNTWVAGGAQQADGVDYTQYTPQEDPTHHLWVQNGIHVV</sequence>
<protein>
    <recommendedName>
        <fullName evidence="5">BapA prefix-like domain-containing protein</fullName>
    </recommendedName>
</protein>
<dbReference type="Gene3D" id="2.60.40.10">
    <property type="entry name" value="Immunoglobulins"/>
    <property type="match status" value="40"/>
</dbReference>
<dbReference type="NCBIfam" id="NF033510">
    <property type="entry name" value="Ca_tandemer"/>
    <property type="match status" value="38"/>
</dbReference>
<dbReference type="InterPro" id="IPR041498">
    <property type="entry name" value="Big_6"/>
</dbReference>
<feature type="domain" description="Bacterial Ig" evidence="1">
    <location>
        <begin position="1219"/>
        <end position="1301"/>
    </location>
</feature>
<feature type="domain" description="Bacterial Ig" evidence="1">
    <location>
        <begin position="1728"/>
        <end position="1810"/>
    </location>
</feature>
<feature type="domain" description="Bacterial Ig" evidence="1">
    <location>
        <begin position="711"/>
        <end position="791"/>
    </location>
</feature>
<feature type="domain" description="Bacterial Ig" evidence="1">
    <location>
        <begin position="254"/>
        <end position="335"/>
    </location>
</feature>
<feature type="domain" description="Bacterial Ig" evidence="1">
    <location>
        <begin position="3598"/>
        <end position="3680"/>
    </location>
</feature>
<feature type="domain" description="Bacterial Ig" evidence="1">
    <location>
        <begin position="3513"/>
        <end position="3595"/>
    </location>
</feature>
<feature type="domain" description="Bacterial Ig" evidence="1">
    <location>
        <begin position="1134"/>
        <end position="1216"/>
    </location>
</feature>
<feature type="domain" description="Bacterial Ig" evidence="1">
    <location>
        <begin position="2068"/>
        <end position="2150"/>
    </location>
</feature>
<dbReference type="SUPFAM" id="SSF51120">
    <property type="entry name" value="beta-Roll"/>
    <property type="match status" value="1"/>
</dbReference>
<organism evidence="3 4">
    <name type="scientific">Pseudomonas graminis</name>
    <dbReference type="NCBI Taxonomy" id="158627"/>
    <lineage>
        <taxon>Bacteria</taxon>
        <taxon>Pseudomonadati</taxon>
        <taxon>Pseudomonadota</taxon>
        <taxon>Gammaproteobacteria</taxon>
        <taxon>Pseudomonadales</taxon>
        <taxon>Pseudomonadaceae</taxon>
        <taxon>Pseudomonas</taxon>
    </lineage>
</organism>
<feature type="domain" description="Bacterial Ig" evidence="1">
    <location>
        <begin position="2323"/>
        <end position="2405"/>
    </location>
</feature>
<feature type="domain" description="Bacterial Ig" evidence="1">
    <location>
        <begin position="2241"/>
        <end position="2320"/>
    </location>
</feature>
<evidence type="ECO:0000259" key="2">
    <source>
        <dbReference type="Pfam" id="PF22783"/>
    </source>
</evidence>
<dbReference type="OrthoDB" id="8481600at2"/>
<feature type="domain" description="Bacterial Ig" evidence="1">
    <location>
        <begin position="1475"/>
        <end position="1555"/>
    </location>
</feature>
<feature type="domain" description="Bacterial Ig" evidence="1">
    <location>
        <begin position="796"/>
        <end position="876"/>
    </location>
</feature>
<evidence type="ECO:0000259" key="1">
    <source>
        <dbReference type="Pfam" id="PF17936"/>
    </source>
</evidence>
<feature type="domain" description="Bacterial Ig" evidence="1">
    <location>
        <begin position="1984"/>
        <end position="2065"/>
    </location>
</feature>
<dbReference type="InterPro" id="IPR055014">
    <property type="entry name" value="BapA_Bap-like_C"/>
</dbReference>
<reference evidence="3 4" key="1">
    <citation type="submission" date="2016-08" db="EMBL/GenBank/DDBJ databases">
        <title>Whole genome sequence of Pseudomonas graminis strain UASWS1507, a potential biological control agent for agriculture.</title>
        <authorList>
            <person name="Crovadore J."/>
            <person name="Calmin G."/>
            <person name="Chablais R."/>
            <person name="Cochard B."/>
            <person name="Lefort F."/>
        </authorList>
    </citation>
    <scope>NUCLEOTIDE SEQUENCE [LARGE SCALE GENOMIC DNA]</scope>
    <source>
        <strain evidence="3 4">UASWS1507</strain>
    </source>
</reference>
<feature type="domain" description="Bacterial Ig" evidence="1">
    <location>
        <begin position="3004"/>
        <end position="3085"/>
    </location>
</feature>
<dbReference type="NCBIfam" id="TIGR01965">
    <property type="entry name" value="VCBS_repeat"/>
    <property type="match status" value="1"/>
</dbReference>
<feature type="domain" description="Bacterial Ig" evidence="1">
    <location>
        <begin position="160"/>
        <end position="242"/>
    </location>
</feature>
<feature type="domain" description="Bacterial Ig" evidence="1">
    <location>
        <begin position="440"/>
        <end position="521"/>
    </location>
</feature>
<feature type="domain" description="Bacterial Ig" evidence="1">
    <location>
        <begin position="2493"/>
        <end position="2575"/>
    </location>
</feature>
<evidence type="ECO:0008006" key="5">
    <source>
        <dbReference type="Google" id="ProtNLM"/>
    </source>
</evidence>
<dbReference type="NCBIfam" id="NF045619">
    <property type="entry name" value="adhes_GNV_Cterm"/>
    <property type="match status" value="1"/>
</dbReference>
<feature type="domain" description="Bacterial Ig" evidence="1">
    <location>
        <begin position="1646"/>
        <end position="1725"/>
    </location>
</feature>
<feature type="domain" description="Bacterial Ig" evidence="1">
    <location>
        <begin position="1813"/>
        <end position="1895"/>
    </location>
</feature>